<name>A0A4R5VRV8_9BACI</name>
<dbReference type="PANTHER" id="PTHR32282">
    <property type="entry name" value="BINDING PROTEIN TRANSPEPTIDASE, PUTATIVE-RELATED"/>
    <property type="match status" value="1"/>
</dbReference>
<dbReference type="AlphaFoldDB" id="A0A4R5VRV8"/>
<evidence type="ECO:0000313" key="22">
    <source>
        <dbReference type="Proteomes" id="UP000295132"/>
    </source>
</evidence>
<proteinExistence type="predicted"/>
<dbReference type="GO" id="GO:0009252">
    <property type="term" value="P:peptidoglycan biosynthetic process"/>
    <property type="evidence" value="ECO:0007669"/>
    <property type="project" value="UniProtKB-KW"/>
</dbReference>
<keyword evidence="8" id="KW-0133">Cell shape</keyword>
<evidence type="ECO:0000256" key="16">
    <source>
        <dbReference type="SAM" id="MobiDB-lite"/>
    </source>
</evidence>
<feature type="region of interest" description="Disordered" evidence="16">
    <location>
        <begin position="901"/>
        <end position="929"/>
    </location>
</feature>
<dbReference type="InterPro" id="IPR036950">
    <property type="entry name" value="PBP_transglycosylase"/>
</dbReference>
<evidence type="ECO:0000313" key="20">
    <source>
        <dbReference type="EMBL" id="MDQ6599950.1"/>
    </source>
</evidence>
<feature type="transmembrane region" description="Helical" evidence="17">
    <location>
        <begin position="34"/>
        <end position="62"/>
    </location>
</feature>
<keyword evidence="13" id="KW-0961">Cell wall biogenesis/degradation</keyword>
<evidence type="ECO:0000256" key="15">
    <source>
        <dbReference type="ARBA" id="ARBA00049902"/>
    </source>
</evidence>
<evidence type="ECO:0000256" key="6">
    <source>
        <dbReference type="ARBA" id="ARBA00022692"/>
    </source>
</evidence>
<evidence type="ECO:0000256" key="13">
    <source>
        <dbReference type="ARBA" id="ARBA00023316"/>
    </source>
</evidence>
<dbReference type="InterPro" id="IPR001460">
    <property type="entry name" value="PCN-bd_Tpept"/>
</dbReference>
<keyword evidence="10 17" id="KW-1133">Transmembrane helix</keyword>
<dbReference type="Pfam" id="PF00912">
    <property type="entry name" value="Transgly"/>
    <property type="match status" value="1"/>
</dbReference>
<feature type="domain" description="Glycosyl transferase family 51" evidence="19">
    <location>
        <begin position="97"/>
        <end position="281"/>
    </location>
</feature>
<dbReference type="InterPro" id="IPR012338">
    <property type="entry name" value="Beta-lactam/transpept-like"/>
</dbReference>
<dbReference type="Gene3D" id="2.60.40.10">
    <property type="entry name" value="Immunoglobulins"/>
    <property type="match status" value="1"/>
</dbReference>
<feature type="domain" description="Penicillin-binding protein transpeptidase" evidence="18">
    <location>
        <begin position="418"/>
        <end position="662"/>
    </location>
</feature>
<evidence type="ECO:0000256" key="11">
    <source>
        <dbReference type="ARBA" id="ARBA00023136"/>
    </source>
</evidence>
<dbReference type="InterPro" id="IPR023346">
    <property type="entry name" value="Lysozyme-like_dom_sf"/>
</dbReference>
<dbReference type="InterPro" id="IPR013783">
    <property type="entry name" value="Ig-like_fold"/>
</dbReference>
<gene>
    <name evidence="21" type="ORF">E2K98_11135</name>
    <name evidence="20" type="ORF">RCG21_27010</name>
</gene>
<keyword evidence="4 20" id="KW-0328">Glycosyltransferase</keyword>
<keyword evidence="12" id="KW-0511">Multifunctional enzyme</keyword>
<evidence type="ECO:0000259" key="19">
    <source>
        <dbReference type="Pfam" id="PF00912"/>
    </source>
</evidence>
<keyword evidence="3" id="KW-0645">Protease</keyword>
<sequence>MKERLQAWMEVLKSSLNLITHKKTVKSARITYSVVWNLFLIFLTVFILGGSFATGVGAGYFASLVKDEPVRSYSSLKKDIYNYTETSDLYFADNVYLGKLRSDLEREEVNLDQVSDYLVKAVISTEDEYFYKHHGVVPKAVFRALFQEVTNSAVQSGGSTLTQQLIKNQILTNEVSFQRKANEILLALRLEKFFSKKEILEAYLNVSTFGRNSSGRNIAGVQAAAKGIFGKSANKLTLPEAAFIAGLPQSPFGYTPFTRDGKVKENLEPGINRMKTVLKRMYDGGYINKKQYAEAAAYDITKDFTPPRPNPLEKYPWLTFEIEKRSIDVLATVLAQKDGISEKELKKDSNLQYKYQTLASHDLKQNGYEIHTTINKKMYDAMQKVKDRYPYYGPDKPEEKKDPETGKVKTVMEPVEVGAILIENKTGKIISFVGGRDYDKQQLNHATNAIRQNGSTMKPLLVYGPAIEMGKAAPGTTLPDVALSLNPASSSPWPHNYDMRYSGLVSARYALAWSYNVPAVKLYRDIVNQRPAKYLEKMGFSSLRSEDYTNLSTAIGSLSNGVTVEENTNAFTTFANGGKFIDAYMIDSIVDKNGKVIYQHQVKPVKVFTPQTAYLTLDMMRDVMRMGTAAGINYRLKFRTDWAGKTGTGVDYKDSWLVGTNPNVTFGIWTGYDTPKSLQSYGYMSYSQRTNNLWVDLINSAYKIKPSLIAPKKQFKMPNGIVRRSYCAVSGLLPSAACVNAGLVESDYFNAKYVPTKVDDSLVAGKYVMIGDRKYLALDSTPAEFAQRGLVLNPDFITRMVGRNFHNPSQLIPNRSRWAHILVPTAKIVDNGKTPGSVRLSADANTLAWSTSSENDVIGYRVYHAGLLKLKIASIKSGSSLSLSVPSGTYYVTAVDIAGKESPPSNLVEVGGTDKNTDQKENNNKEKNK</sequence>
<evidence type="ECO:0000256" key="10">
    <source>
        <dbReference type="ARBA" id="ARBA00022989"/>
    </source>
</evidence>
<dbReference type="Pfam" id="PF00905">
    <property type="entry name" value="Transpeptidase"/>
    <property type="match status" value="1"/>
</dbReference>
<keyword evidence="6 17" id="KW-0812">Transmembrane</keyword>
<evidence type="ECO:0000256" key="14">
    <source>
        <dbReference type="ARBA" id="ARBA00034000"/>
    </source>
</evidence>
<accession>A0A4R5VRV8</accession>
<dbReference type="GO" id="GO:0008360">
    <property type="term" value="P:regulation of cell shape"/>
    <property type="evidence" value="ECO:0007669"/>
    <property type="project" value="UniProtKB-KW"/>
</dbReference>
<evidence type="ECO:0000313" key="21">
    <source>
        <dbReference type="EMBL" id="TDK61446.1"/>
    </source>
</evidence>
<dbReference type="InterPro" id="IPR001264">
    <property type="entry name" value="Glyco_trans_51"/>
</dbReference>
<dbReference type="GO" id="GO:0071555">
    <property type="term" value="P:cell wall organization"/>
    <property type="evidence" value="ECO:0007669"/>
    <property type="project" value="UniProtKB-KW"/>
</dbReference>
<dbReference type="Proteomes" id="UP000295132">
    <property type="component" value="Unassembled WGS sequence"/>
</dbReference>
<keyword evidence="1" id="KW-1003">Cell membrane</keyword>
<evidence type="ECO:0000256" key="4">
    <source>
        <dbReference type="ARBA" id="ARBA00022676"/>
    </source>
</evidence>
<dbReference type="Proteomes" id="UP001178888">
    <property type="component" value="Unassembled WGS sequence"/>
</dbReference>
<keyword evidence="2" id="KW-0121">Carboxypeptidase</keyword>
<dbReference type="InterPro" id="IPR050396">
    <property type="entry name" value="Glycosyltr_51/Transpeptidase"/>
</dbReference>
<dbReference type="GO" id="GO:0008658">
    <property type="term" value="F:penicillin binding"/>
    <property type="evidence" value="ECO:0007669"/>
    <property type="project" value="InterPro"/>
</dbReference>
<dbReference type="SUPFAM" id="SSF56601">
    <property type="entry name" value="beta-lactamase/transpeptidase-like"/>
    <property type="match status" value="1"/>
</dbReference>
<evidence type="ECO:0000256" key="8">
    <source>
        <dbReference type="ARBA" id="ARBA00022960"/>
    </source>
</evidence>
<comment type="catalytic activity">
    <reaction evidence="15">
        <text>[GlcNAc-(1-&gt;4)-Mur2Ac(oyl-L-Ala-gamma-D-Glu-L-Lys-D-Ala-D-Ala)](n)-di-trans,octa-cis-undecaprenyl diphosphate + beta-D-GlcNAc-(1-&gt;4)-Mur2Ac(oyl-L-Ala-gamma-D-Glu-L-Lys-D-Ala-D-Ala)-di-trans,octa-cis-undecaprenyl diphosphate = [GlcNAc-(1-&gt;4)-Mur2Ac(oyl-L-Ala-gamma-D-Glu-L-Lys-D-Ala-D-Ala)](n+1)-di-trans,octa-cis-undecaprenyl diphosphate + di-trans,octa-cis-undecaprenyl diphosphate + H(+)</text>
        <dbReference type="Rhea" id="RHEA:23708"/>
        <dbReference type="Rhea" id="RHEA-COMP:9602"/>
        <dbReference type="Rhea" id="RHEA-COMP:9603"/>
        <dbReference type="ChEBI" id="CHEBI:15378"/>
        <dbReference type="ChEBI" id="CHEBI:58405"/>
        <dbReference type="ChEBI" id="CHEBI:60033"/>
        <dbReference type="ChEBI" id="CHEBI:78435"/>
        <dbReference type="EC" id="2.4.99.28"/>
    </reaction>
</comment>
<dbReference type="PANTHER" id="PTHR32282:SF32">
    <property type="entry name" value="PENICILLIN-BINDING PROTEIN 2A"/>
    <property type="match status" value="1"/>
</dbReference>
<protein>
    <submittedName>
        <fullName evidence="21">Penicillin-binding protein</fullName>
    </submittedName>
    <submittedName>
        <fullName evidence="20">Transglycosylase domain-containing protein</fullName>
        <ecNumber evidence="20">2.4.-.-</ecNumber>
    </submittedName>
</protein>
<comment type="caution">
    <text evidence="21">The sequence shown here is derived from an EMBL/GenBank/DDBJ whole genome shotgun (WGS) entry which is preliminary data.</text>
</comment>
<dbReference type="GO" id="GO:0009002">
    <property type="term" value="F:serine-type D-Ala-D-Ala carboxypeptidase activity"/>
    <property type="evidence" value="ECO:0007669"/>
    <property type="project" value="UniProtKB-EC"/>
</dbReference>
<keyword evidence="9" id="KW-0573">Peptidoglycan synthesis</keyword>
<organism evidence="21 22">
    <name type="scientific">Bacillus salipaludis</name>
    <dbReference type="NCBI Taxonomy" id="2547811"/>
    <lineage>
        <taxon>Bacteria</taxon>
        <taxon>Bacillati</taxon>
        <taxon>Bacillota</taxon>
        <taxon>Bacilli</taxon>
        <taxon>Bacillales</taxon>
        <taxon>Bacillaceae</taxon>
        <taxon>Bacillus</taxon>
    </lineage>
</organism>
<keyword evidence="11 17" id="KW-0472">Membrane</keyword>
<keyword evidence="7" id="KW-0378">Hydrolase</keyword>
<reference evidence="21 22" key="1">
    <citation type="submission" date="2019-03" db="EMBL/GenBank/DDBJ databases">
        <title>Bacillus niacini sp. nov. a Nicotinate-Metabolizing Mesophile Isolated from Soil.</title>
        <authorList>
            <person name="Zhang G."/>
        </authorList>
    </citation>
    <scope>NUCLEOTIDE SEQUENCE [LARGE SCALE GENOMIC DNA]</scope>
    <source>
        <strain evidence="21 22">WN066</strain>
    </source>
</reference>
<dbReference type="GO" id="GO:0008955">
    <property type="term" value="F:peptidoglycan glycosyltransferase activity"/>
    <property type="evidence" value="ECO:0007669"/>
    <property type="project" value="UniProtKB-EC"/>
</dbReference>
<keyword evidence="23" id="KW-1185">Reference proteome</keyword>
<evidence type="ECO:0000256" key="12">
    <source>
        <dbReference type="ARBA" id="ARBA00023268"/>
    </source>
</evidence>
<evidence type="ECO:0000256" key="2">
    <source>
        <dbReference type="ARBA" id="ARBA00022645"/>
    </source>
</evidence>
<evidence type="ECO:0000256" key="1">
    <source>
        <dbReference type="ARBA" id="ARBA00022475"/>
    </source>
</evidence>
<dbReference type="EC" id="2.4.-.-" evidence="20"/>
<dbReference type="GO" id="GO:0006508">
    <property type="term" value="P:proteolysis"/>
    <property type="evidence" value="ECO:0007669"/>
    <property type="project" value="UniProtKB-KW"/>
</dbReference>
<dbReference type="Gene3D" id="1.10.3810.10">
    <property type="entry name" value="Biosynthetic peptidoglycan transglycosylase-like"/>
    <property type="match status" value="1"/>
</dbReference>
<evidence type="ECO:0000256" key="9">
    <source>
        <dbReference type="ARBA" id="ARBA00022984"/>
    </source>
</evidence>
<comment type="catalytic activity">
    <reaction evidence="14">
        <text>Preferential cleavage: (Ac)2-L-Lys-D-Ala-|-D-Ala. Also transpeptidation of peptidyl-alanyl moieties that are N-acyl substituents of D-alanine.</text>
        <dbReference type="EC" id="3.4.16.4"/>
    </reaction>
</comment>
<keyword evidence="5 20" id="KW-0808">Transferase</keyword>
<dbReference type="SUPFAM" id="SSF53955">
    <property type="entry name" value="Lysozyme-like"/>
    <property type="match status" value="1"/>
</dbReference>
<feature type="compositionally biased region" description="Basic and acidic residues" evidence="16">
    <location>
        <begin position="915"/>
        <end position="929"/>
    </location>
</feature>
<dbReference type="EMBL" id="SMYO01000005">
    <property type="protein sequence ID" value="TDK61446.1"/>
    <property type="molecule type" value="Genomic_DNA"/>
</dbReference>
<dbReference type="RefSeq" id="WP_133334316.1">
    <property type="nucleotide sequence ID" value="NZ_JAVGVR010000001.1"/>
</dbReference>
<evidence type="ECO:0000256" key="3">
    <source>
        <dbReference type="ARBA" id="ARBA00022670"/>
    </source>
</evidence>
<evidence type="ECO:0000259" key="18">
    <source>
        <dbReference type="Pfam" id="PF00905"/>
    </source>
</evidence>
<dbReference type="GO" id="GO:0030288">
    <property type="term" value="C:outer membrane-bounded periplasmic space"/>
    <property type="evidence" value="ECO:0007669"/>
    <property type="project" value="TreeGrafter"/>
</dbReference>
<evidence type="ECO:0000313" key="23">
    <source>
        <dbReference type="Proteomes" id="UP001178888"/>
    </source>
</evidence>
<dbReference type="Gene3D" id="3.90.1310.40">
    <property type="match status" value="1"/>
</dbReference>
<reference evidence="20" key="2">
    <citation type="submission" date="2023-08" db="EMBL/GenBank/DDBJ databases">
        <title>Nitrogen cycling bacteria in agricultural field soils.</title>
        <authorList>
            <person name="Jang J."/>
        </authorList>
    </citation>
    <scope>NUCLEOTIDE SEQUENCE</scope>
    <source>
        <strain evidence="20">PS3-36</strain>
    </source>
</reference>
<dbReference type="Gene3D" id="3.40.710.10">
    <property type="entry name" value="DD-peptidase/beta-lactamase superfamily"/>
    <property type="match status" value="1"/>
</dbReference>
<evidence type="ECO:0000256" key="5">
    <source>
        <dbReference type="ARBA" id="ARBA00022679"/>
    </source>
</evidence>
<dbReference type="EMBL" id="JAVGVR010000001">
    <property type="protein sequence ID" value="MDQ6599950.1"/>
    <property type="molecule type" value="Genomic_DNA"/>
</dbReference>
<evidence type="ECO:0000256" key="7">
    <source>
        <dbReference type="ARBA" id="ARBA00022801"/>
    </source>
</evidence>
<evidence type="ECO:0000256" key="17">
    <source>
        <dbReference type="SAM" id="Phobius"/>
    </source>
</evidence>